<gene>
    <name evidence="7" type="ORF">TWF481_010153</name>
</gene>
<dbReference type="SUPFAM" id="SSF48403">
    <property type="entry name" value="Ankyrin repeat"/>
    <property type="match status" value="1"/>
</dbReference>
<dbReference type="EMBL" id="JAVHJL010000007">
    <property type="protein sequence ID" value="KAK6499796.1"/>
    <property type="molecule type" value="Genomic_DNA"/>
</dbReference>
<dbReference type="Pfam" id="PF14420">
    <property type="entry name" value="Clr5"/>
    <property type="match status" value="1"/>
</dbReference>
<keyword evidence="2" id="KW-0677">Repeat</keyword>
<evidence type="ECO:0000256" key="3">
    <source>
        <dbReference type="ARBA" id="ARBA00023043"/>
    </source>
</evidence>
<dbReference type="SMART" id="SM00248">
    <property type="entry name" value="ANK"/>
    <property type="match status" value="3"/>
</dbReference>
<evidence type="ECO:0000256" key="1">
    <source>
        <dbReference type="ARBA" id="ARBA00005949"/>
    </source>
</evidence>
<dbReference type="InterPro" id="IPR002110">
    <property type="entry name" value="Ankyrin_rpt"/>
</dbReference>
<feature type="region of interest" description="Disordered" evidence="5">
    <location>
        <begin position="756"/>
        <end position="776"/>
    </location>
</feature>
<keyword evidence="3 4" id="KW-0040">ANK repeat</keyword>
<organism evidence="7 8">
    <name type="scientific">Arthrobotrys musiformis</name>
    <dbReference type="NCBI Taxonomy" id="47236"/>
    <lineage>
        <taxon>Eukaryota</taxon>
        <taxon>Fungi</taxon>
        <taxon>Dikarya</taxon>
        <taxon>Ascomycota</taxon>
        <taxon>Pezizomycotina</taxon>
        <taxon>Orbiliomycetes</taxon>
        <taxon>Orbiliales</taxon>
        <taxon>Orbiliaceae</taxon>
        <taxon>Arthrobotrys</taxon>
    </lineage>
</organism>
<dbReference type="PANTHER" id="PTHR24136:SF15">
    <property type="entry name" value="ANK_REP_REGION DOMAIN-CONTAINING PROTEIN"/>
    <property type="match status" value="1"/>
</dbReference>
<dbReference type="Proteomes" id="UP001370758">
    <property type="component" value="Unassembled WGS sequence"/>
</dbReference>
<evidence type="ECO:0000256" key="5">
    <source>
        <dbReference type="SAM" id="MobiDB-lite"/>
    </source>
</evidence>
<evidence type="ECO:0000256" key="4">
    <source>
        <dbReference type="PROSITE-ProRule" id="PRU00023"/>
    </source>
</evidence>
<evidence type="ECO:0000313" key="7">
    <source>
        <dbReference type="EMBL" id="KAK6499796.1"/>
    </source>
</evidence>
<dbReference type="GO" id="GO:0045732">
    <property type="term" value="P:positive regulation of protein catabolic process"/>
    <property type="evidence" value="ECO:0007669"/>
    <property type="project" value="TreeGrafter"/>
</dbReference>
<dbReference type="InterPro" id="IPR025676">
    <property type="entry name" value="Clr5_dom"/>
</dbReference>
<dbReference type="GO" id="GO:0016567">
    <property type="term" value="P:protein ubiquitination"/>
    <property type="evidence" value="ECO:0007669"/>
    <property type="project" value="TreeGrafter"/>
</dbReference>
<dbReference type="Gene3D" id="1.25.40.20">
    <property type="entry name" value="Ankyrin repeat-containing domain"/>
    <property type="match status" value="1"/>
</dbReference>
<reference evidence="7 8" key="1">
    <citation type="submission" date="2023-08" db="EMBL/GenBank/DDBJ databases">
        <authorList>
            <person name="Palmer J.M."/>
        </authorList>
    </citation>
    <scope>NUCLEOTIDE SEQUENCE [LARGE SCALE GENOMIC DNA]</scope>
    <source>
        <strain evidence="7 8">TWF481</strain>
    </source>
</reference>
<evidence type="ECO:0000259" key="6">
    <source>
        <dbReference type="Pfam" id="PF14420"/>
    </source>
</evidence>
<comment type="similarity">
    <text evidence="1">Belongs to the ankyrin SOCS box (ASB) family.</text>
</comment>
<dbReference type="InterPro" id="IPR051573">
    <property type="entry name" value="Ankyrin-SOCS_box_domain"/>
</dbReference>
<evidence type="ECO:0000313" key="8">
    <source>
        <dbReference type="Proteomes" id="UP001370758"/>
    </source>
</evidence>
<proteinExistence type="inferred from homology"/>
<name>A0AAV9W006_9PEZI</name>
<comment type="caution">
    <text evidence="7">The sequence shown here is derived from an EMBL/GenBank/DDBJ whole genome shotgun (WGS) entry which is preliminary data.</text>
</comment>
<accession>A0AAV9W006</accession>
<dbReference type="InterPro" id="IPR036770">
    <property type="entry name" value="Ankyrin_rpt-contain_sf"/>
</dbReference>
<evidence type="ECO:0000256" key="2">
    <source>
        <dbReference type="ARBA" id="ARBA00022737"/>
    </source>
</evidence>
<dbReference type="PROSITE" id="PS50088">
    <property type="entry name" value="ANK_REPEAT"/>
    <property type="match status" value="1"/>
</dbReference>
<sequence length="1079" mass="122390">MALVRTQVSYAYADPMDLDPSVEQGHLAVVPAKRKRATPIATMDEYKDEMKFYYLGLNYTVKEVRDAMESHYNFGASLIQYRERLNKWGFKKRGTKGQWEAIAKSVATRGNSKESEAILNGEILISSTKLKKEIARKFTLSELARMKHQTSRTEVAWPPSPTAKTVEVRSPMSSPVSWPIFTSWCVPRELLNSLPIRISDPKIIKICETTFLRYYGRKPEERLIIRSRSFKDLRLLLYRLSNRLLDFKIINGVLERLKAEDGYRTLKELISLDTISVKAACSGLLLMFAIRLEPQLIRLIYHHHPTLTSTWIHKLNLVIHQPVLEAGRPGFDVGGLEEVSFLQDLRREKHFPAWNANSLRFLRSCFRDAHDTSKLKPVTVVAVQAQFWSLDPRSEMSPLDRGPASTPTGGRAYILTRSLRFDCGISINLRILRALLLGQVRDAGVLLPSVIHIPPELHQRTIGLMISDQRELRYWFWTHLARFLDAYLTAEHICKFLCGLVFMDQPNLTGLVLQYIQQRRTRSEKKYIEACIQEVAFSEEWKGGSFTIYAAKNFIINSKTPVEDSLTIFWTPKFESQSAKTRAKNLGAFGNFLNSSSTFTHIYLQDRMQHLLIGPAKYKKVGRCSNRNPGSPDGFTFRVGWHICNMNADVADQLADLPILTLNGGRKILIPLLSPWEEDGTVFDSLFWVSAKSCYQTCSNCSCKCNVNLDLSPYGLAFSLYTVRMLMCEILSGGLHDIKRIDGRITLWDSAGRVPSDNNKSRFPPHRSQSPTCSPGPGFQEIFESFDWGEAFRVGANRAFIMPARQYNNEITYAEDDILFRKSLPYRDWETTKRVVSQGWRGSSSTEYAFDILEYHAYGTSDLPQHIIKWIELLIRKLGTDVNYRSNENGLIPNHRRGRTLLQVTSDWFNSTGILQVLIDQGAAVNSPGTGDFGTALQSCCRRPTALKSPGVTRLNTVRLLVESGADVNPRNPDNTRPRYTPLDGAVLAGDIAVARYLLEKGACIDLETIKYAVNYGRLDMVSLFVQFDARFHGPALDFAKLSGEEVIQEYLEGPYLGQGPLGVPSEFIMFSRLDELDV</sequence>
<dbReference type="AlphaFoldDB" id="A0AAV9W006"/>
<protein>
    <recommendedName>
        <fullName evidence="6">Clr5 domain-containing protein</fullName>
    </recommendedName>
</protein>
<dbReference type="PANTHER" id="PTHR24136">
    <property type="entry name" value="SOWAH (DROSOPHILA) HOMOLOG"/>
    <property type="match status" value="1"/>
</dbReference>
<feature type="domain" description="Clr5" evidence="6">
    <location>
        <begin position="42"/>
        <end position="92"/>
    </location>
</feature>
<keyword evidence="8" id="KW-1185">Reference proteome</keyword>
<feature type="repeat" description="ANK" evidence="4">
    <location>
        <begin position="978"/>
        <end position="1010"/>
    </location>
</feature>